<gene>
    <name evidence="2" type="ORF">NQ317_012723</name>
</gene>
<organism evidence="2 3">
    <name type="scientific">Molorchus minor</name>
    <dbReference type="NCBI Taxonomy" id="1323400"/>
    <lineage>
        <taxon>Eukaryota</taxon>
        <taxon>Metazoa</taxon>
        <taxon>Ecdysozoa</taxon>
        <taxon>Arthropoda</taxon>
        <taxon>Hexapoda</taxon>
        <taxon>Insecta</taxon>
        <taxon>Pterygota</taxon>
        <taxon>Neoptera</taxon>
        <taxon>Endopterygota</taxon>
        <taxon>Coleoptera</taxon>
        <taxon>Polyphaga</taxon>
        <taxon>Cucujiformia</taxon>
        <taxon>Chrysomeloidea</taxon>
        <taxon>Cerambycidae</taxon>
        <taxon>Lamiinae</taxon>
        <taxon>Monochamini</taxon>
        <taxon>Molorchus</taxon>
    </lineage>
</organism>
<evidence type="ECO:0000256" key="1">
    <source>
        <dbReference type="SAM" id="MobiDB-lite"/>
    </source>
</evidence>
<proteinExistence type="predicted"/>
<evidence type="ECO:0000313" key="3">
    <source>
        <dbReference type="Proteomes" id="UP001162164"/>
    </source>
</evidence>
<protein>
    <submittedName>
        <fullName evidence="2">Uncharacterized protein</fullName>
    </submittedName>
</protein>
<sequence length="175" mass="18562">MVCPRLLNNVSIMNLNNPLLILPKRSFGFRATGGFRPVIDGNSGTRNTPPLFFSPHLASHLSSQFSPPLFPALKGFPGFCSCCPIKPMTSLGSSLLTSGDGTQMSPGGDQRSSECRGASEKSSGTFRRSAAELTACRELSAGRRPRRIKLSAAAALDAASVTEEARGAGYRCCHN</sequence>
<evidence type="ECO:0000313" key="2">
    <source>
        <dbReference type="EMBL" id="KAJ8979253.1"/>
    </source>
</evidence>
<accession>A0ABQ9JNR9</accession>
<reference evidence="2" key="1">
    <citation type="journal article" date="2023" name="Insect Mol. Biol.">
        <title>Genome sequencing provides insights into the evolution of gene families encoding plant cell wall-degrading enzymes in longhorned beetles.</title>
        <authorList>
            <person name="Shin N.R."/>
            <person name="Okamura Y."/>
            <person name="Kirsch R."/>
            <person name="Pauchet Y."/>
        </authorList>
    </citation>
    <scope>NUCLEOTIDE SEQUENCE</scope>
    <source>
        <strain evidence="2">MMC_N1</strain>
    </source>
</reference>
<feature type="region of interest" description="Disordered" evidence="1">
    <location>
        <begin position="94"/>
        <end position="126"/>
    </location>
</feature>
<dbReference type="Proteomes" id="UP001162164">
    <property type="component" value="Unassembled WGS sequence"/>
</dbReference>
<comment type="caution">
    <text evidence="2">The sequence shown here is derived from an EMBL/GenBank/DDBJ whole genome shotgun (WGS) entry which is preliminary data.</text>
</comment>
<keyword evidence="3" id="KW-1185">Reference proteome</keyword>
<name>A0ABQ9JNR9_9CUCU</name>
<dbReference type="EMBL" id="JAPWTJ010000357">
    <property type="protein sequence ID" value="KAJ8979253.1"/>
    <property type="molecule type" value="Genomic_DNA"/>
</dbReference>